<feature type="transmembrane region" description="Helical" evidence="5">
    <location>
        <begin position="324"/>
        <end position="342"/>
    </location>
</feature>
<keyword evidence="3 5" id="KW-1133">Transmembrane helix</keyword>
<reference evidence="6 7" key="1">
    <citation type="submission" date="2022-01" db="EMBL/GenBank/DDBJ databases">
        <title>Novel bile acid biosynthetic pathways are enriched in the microbiome of centenarians.</title>
        <authorList>
            <person name="Sato Y."/>
            <person name="Atarashi K."/>
            <person name="Plichta R.D."/>
            <person name="Arai Y."/>
            <person name="Sasajima S."/>
            <person name="Kearney M.S."/>
            <person name="Suda W."/>
            <person name="Takeshita K."/>
            <person name="Sasaki T."/>
            <person name="Okamoto S."/>
            <person name="Skelly N.A."/>
            <person name="Okamura Y."/>
            <person name="Vlamakis H."/>
            <person name="Li Y."/>
            <person name="Tanoue T."/>
            <person name="Takei H."/>
            <person name="Nittono H."/>
            <person name="Narushima S."/>
            <person name="Irie J."/>
            <person name="Itoh H."/>
            <person name="Moriya K."/>
            <person name="Sugiura Y."/>
            <person name="Suematsu M."/>
            <person name="Moritoki N."/>
            <person name="Shibata S."/>
            <person name="Littman R.D."/>
            <person name="Fischbach A.M."/>
            <person name="Uwamino Y."/>
            <person name="Inoue T."/>
            <person name="Honda A."/>
            <person name="Hattori M."/>
            <person name="Murai T."/>
            <person name="Xavier J.R."/>
            <person name="Hirose N."/>
            <person name="Honda K."/>
        </authorList>
    </citation>
    <scope>NUCLEOTIDE SEQUENCE [LARGE SCALE GENOMIC DNA]</scope>
    <source>
        <strain evidence="6 7">CE91-St30</strain>
    </source>
</reference>
<dbReference type="Pfam" id="PF00939">
    <property type="entry name" value="Na_sulph_symp"/>
    <property type="match status" value="1"/>
</dbReference>
<comment type="subcellular location">
    <subcellularLocation>
        <location evidence="1">Membrane</location>
        <topology evidence="1">Multi-pass membrane protein</topology>
    </subcellularLocation>
</comment>
<feature type="transmembrane region" description="Helical" evidence="5">
    <location>
        <begin position="35"/>
        <end position="53"/>
    </location>
</feature>
<dbReference type="PANTHER" id="PTHR10283:SF92">
    <property type="entry name" value="LOW-AFFINITY PHOSPHATE TRANSPORTER PHO91"/>
    <property type="match status" value="1"/>
</dbReference>
<dbReference type="RefSeq" id="WP_244412039.1">
    <property type="nucleotide sequence ID" value="NZ_AP025564.1"/>
</dbReference>
<feature type="transmembrane region" description="Helical" evidence="5">
    <location>
        <begin position="85"/>
        <end position="109"/>
    </location>
</feature>
<evidence type="ECO:0000313" key="7">
    <source>
        <dbReference type="Proteomes" id="UP001320544"/>
    </source>
</evidence>
<evidence type="ECO:0000256" key="3">
    <source>
        <dbReference type="ARBA" id="ARBA00022989"/>
    </source>
</evidence>
<proteinExistence type="predicted"/>
<name>A0ABM7WHN5_9ACTN</name>
<dbReference type="Proteomes" id="UP001320544">
    <property type="component" value="Chromosome"/>
</dbReference>
<feature type="transmembrane region" description="Helical" evidence="5">
    <location>
        <begin position="7"/>
        <end position="29"/>
    </location>
</feature>
<dbReference type="EMBL" id="AP025564">
    <property type="protein sequence ID" value="BDE95782.1"/>
    <property type="molecule type" value="Genomic_DNA"/>
</dbReference>
<protein>
    <submittedName>
        <fullName evidence="6">Transporter</fullName>
    </submittedName>
</protein>
<keyword evidence="2 5" id="KW-0812">Transmembrane</keyword>
<dbReference type="PANTHER" id="PTHR10283">
    <property type="entry name" value="SOLUTE CARRIER FAMILY 13 MEMBER"/>
    <property type="match status" value="1"/>
</dbReference>
<evidence type="ECO:0000256" key="5">
    <source>
        <dbReference type="SAM" id="Phobius"/>
    </source>
</evidence>
<evidence type="ECO:0000313" key="6">
    <source>
        <dbReference type="EMBL" id="BDE95782.1"/>
    </source>
</evidence>
<feature type="transmembrane region" description="Helical" evidence="5">
    <location>
        <begin position="363"/>
        <end position="381"/>
    </location>
</feature>
<feature type="transmembrane region" description="Helical" evidence="5">
    <location>
        <begin position="443"/>
        <end position="466"/>
    </location>
</feature>
<evidence type="ECO:0000256" key="2">
    <source>
        <dbReference type="ARBA" id="ARBA00022692"/>
    </source>
</evidence>
<feature type="transmembrane region" description="Helical" evidence="5">
    <location>
        <begin position="294"/>
        <end position="312"/>
    </location>
</feature>
<keyword evidence="7" id="KW-1185">Reference proteome</keyword>
<feature type="transmembrane region" description="Helical" evidence="5">
    <location>
        <begin position="179"/>
        <end position="198"/>
    </location>
</feature>
<organism evidence="6 7">
    <name type="scientific">Raoultibacter timonensis</name>
    <dbReference type="NCBI Taxonomy" id="1907662"/>
    <lineage>
        <taxon>Bacteria</taxon>
        <taxon>Bacillati</taxon>
        <taxon>Actinomycetota</taxon>
        <taxon>Coriobacteriia</taxon>
        <taxon>Eggerthellales</taxon>
        <taxon>Eggerthellaceae</taxon>
        <taxon>Raoultibacter</taxon>
    </lineage>
</organism>
<dbReference type="InterPro" id="IPR001898">
    <property type="entry name" value="SLC13A/DASS"/>
</dbReference>
<accession>A0ABM7WHN5</accession>
<feature type="transmembrane region" description="Helical" evidence="5">
    <location>
        <begin position="60"/>
        <end position="79"/>
    </location>
</feature>
<feature type="transmembrane region" description="Helical" evidence="5">
    <location>
        <begin position="401"/>
        <end position="422"/>
    </location>
</feature>
<feature type="transmembrane region" description="Helical" evidence="5">
    <location>
        <begin position="270"/>
        <end position="287"/>
    </location>
</feature>
<evidence type="ECO:0000256" key="1">
    <source>
        <dbReference type="ARBA" id="ARBA00004141"/>
    </source>
</evidence>
<feature type="transmembrane region" description="Helical" evidence="5">
    <location>
        <begin position="219"/>
        <end position="241"/>
    </location>
</feature>
<keyword evidence="4 5" id="KW-0472">Membrane</keyword>
<gene>
    <name evidence="6" type="ORF">CE91St30_11150</name>
</gene>
<feature type="transmembrane region" description="Helical" evidence="5">
    <location>
        <begin position="130"/>
        <end position="159"/>
    </location>
</feature>
<evidence type="ECO:0000256" key="4">
    <source>
        <dbReference type="ARBA" id="ARBA00023136"/>
    </source>
</evidence>
<sequence length="471" mass="50048">MLKDKSVAARIACVLVAIGIIVIALALPLPEGLSFPGKMSLALLIAGIILWVAEPVPFAITGIAIMISLPVFGILPFSASEGTTVWLAWVSSVIFFVLASFGLSAALLKTKIPMRIVSFLLKFTKGNEKLVIFAFMAATFICSMFISDLPCSALFAGIASSSILQIEGAEPGKSRFGRALMIAIPYAACIGGQALPSGSSMNIMAMGMLEASTGIQISFLDWAVICTPIALVLLFVAYFSVVVVHKPDPLSPNTLERIAEFSANKEKFNALDWKVLAIFVLTFGLWLGSNWTGWDLTGIALLALVLCFVPGIEVLSWDEFVESVSWNVILLIGSVQALAGGIRQQGSASWFLQASIGKLAVGTGLLVVATAVVVPLIRLFIPVGPALIGTTLLPLCMIGDAFGISPVFFTIVVAISASTSFANGLESASMVVHKYNYWTLVDYFKSGIIPTIALMILHATVLLPLVTMMGY</sequence>